<keyword evidence="2" id="KW-0812">Transmembrane</keyword>
<organism evidence="7 8">
    <name type="scientific">Prevotella illustrans</name>
    <dbReference type="NCBI Taxonomy" id="2800387"/>
    <lineage>
        <taxon>Bacteria</taxon>
        <taxon>Pseudomonadati</taxon>
        <taxon>Bacteroidota</taxon>
        <taxon>Bacteroidia</taxon>
        <taxon>Bacteroidales</taxon>
        <taxon>Prevotellaceae</taxon>
        <taxon>Prevotella</taxon>
    </lineage>
</organism>
<keyword evidence="3" id="KW-1133">Transmembrane helix</keyword>
<evidence type="ECO:0000256" key="5">
    <source>
        <dbReference type="SAM" id="MobiDB-lite"/>
    </source>
</evidence>
<evidence type="ECO:0000256" key="3">
    <source>
        <dbReference type="ARBA" id="ARBA00022989"/>
    </source>
</evidence>
<accession>A0ABS3M2T0</accession>
<comment type="caution">
    <text evidence="7">The sequence shown here is derived from an EMBL/GenBank/DDBJ whole genome shotgun (WGS) entry which is preliminary data.</text>
</comment>
<name>A0ABS3M2T0_9BACT</name>
<dbReference type="RefSeq" id="WP_158267312.1">
    <property type="nucleotide sequence ID" value="NZ_JAERMS010000002.1"/>
</dbReference>
<dbReference type="InterPro" id="IPR007452">
    <property type="entry name" value="TamB_C"/>
</dbReference>
<evidence type="ECO:0000313" key="7">
    <source>
        <dbReference type="EMBL" id="MBO1362405.1"/>
    </source>
</evidence>
<dbReference type="Pfam" id="PF04357">
    <property type="entry name" value="TamB"/>
    <property type="match status" value="1"/>
</dbReference>
<dbReference type="EMBL" id="JAERMS010000002">
    <property type="protein sequence ID" value="MBO1362405.1"/>
    <property type="molecule type" value="Genomic_DNA"/>
</dbReference>
<sequence>MFSIYIACIVLLNIPVVQKGFGNLVSNILEKEIGAKVKLERIDLGILNRLIIDNVEIYDQKQKLMLSANRVSTKISVLDLFHGKINISSAQLFGMHVYLYQNTPKDKLNCQFLIDVFKSKDNTTSGKPVDFSLGALVIRNGNIQFDKWFVPEDKTQNKLDANHLSITHLNAHIGLEFYPTDSVIAQVKSLSLNEKSGLIVNSLRFRLFLGKGSGTLQDFYLALPKSFVDIKQAEVRYPTNKQLSLKSKLQFKGSISKSRISPKDFSFLSPVLKQYEAPVYLHASLKGNNSKATIAGLSVRCKEYGLNLEAMATSYNPLKNGRWAVKLKHVEIQQKGIDELIKIAKLPSTLHAISWMKAQALFSYEKNNVILKGNFSSALGRSKFFLSKLGRSVDGSVQVEHFNMDKLINTKFLGDISTTASFKGIIDKTTVDVTSNGRINGLSYNNYKYKDIIFKGRYQKSSSSHCADVNINLDDPNGVISLEGKCNLHSSQPNIQATMHIQSLNLSALKLYDKLGTASIDADIETRFNGSDIKDATGYIDISNFKMRGGSKDYTMNTIHFEMGKEKGNNYASFLSDFGRIYINGNLDYSQLPYTVFNLIGDKLPTIPGLPKSKATNNNFHITAHINNSDFLAELCNFPIILRQPADLTGDINDKNKKISLDVNLPHFEYDNNTIENGRINISSPNDTLQLKVSFQRVEEKGHKLSVAIDAAAVHNNLLTKISFDNGRAKRLRGYFDAQTYFFLNKNKQATAHVKVLPSNIMVSDSVWQVEPSDIIYSKNHLTIDHFAVQHNRQHIIVSGLASNSRNDKLTADLKEVDLSYILNLVNFHAVSFSGKASGTAEIVSAFRRPEATANLQVEDFKFEDGRMGDLQAMAVYDNTEGKINLKAIAQEDDRKTFINGYVSPKNDNINLEITAQDTNIEFLKSFCGSFMSNIEASASGKVRVAGPLSAINLSGELVANGSLRITPTNTTYRLVNDTIRMIPDKIILARDTVYDKDGNIGVINGVLRHHDLTQLTYDLNINAKNLLSYDTHGFGDNTFYGTAYTTGTCHIYEHNGEITIDIDVLPEKGSQFVYNTTSPGGVDNQQFIHWLTEPDAEMADTGKRQEIRKQTDDEEDEDSPPSDIHINFLINMTPHATLKLLMDEKTGDYIALSGNGALRATYFNKGRFNMYGNYVIDHGIYKLTIQNIIKKEFQFNPNGSIAFGGDPYDATLDLKAQYIVPAVSLSDLNLAQNITTNNIRVNCIMNITGTPAYPKIDFSLDMPSLDNEAKRMVFSIINSENEMNQQVLYLLAVGRFYSQRNNNNSEIAPGAQQSQTSLAMQSILSGTVSQQINNVISSLSKNDNWNFGANISTGNEGWNNAEYEGLLSGRLLNNRLLINGQFGYRDNPKTSTSFIGDFEAKYLLAPGGNYAIRVYNQSNDRYFTRNSLNTQGIGFVIKKEFDSWKSLFRKKKKKK</sequence>
<feature type="domain" description="Translocation and assembly module TamB C-terminal" evidence="6">
    <location>
        <begin position="997"/>
        <end position="1442"/>
    </location>
</feature>
<protein>
    <submittedName>
        <fullName evidence="7">Translocation/assembly module TamB</fullName>
    </submittedName>
</protein>
<dbReference type="PANTHER" id="PTHR30441">
    <property type="entry name" value="DUF748 DOMAIN-CONTAINING PROTEIN"/>
    <property type="match status" value="1"/>
</dbReference>
<dbReference type="Proteomes" id="UP000664265">
    <property type="component" value="Unassembled WGS sequence"/>
</dbReference>
<evidence type="ECO:0000313" key="8">
    <source>
        <dbReference type="Proteomes" id="UP000664265"/>
    </source>
</evidence>
<comment type="subcellular location">
    <subcellularLocation>
        <location evidence="1">Membrane</location>
        <topology evidence="1">Single-pass membrane protein</topology>
    </subcellularLocation>
</comment>
<proteinExistence type="predicted"/>
<evidence type="ECO:0000256" key="4">
    <source>
        <dbReference type="ARBA" id="ARBA00023136"/>
    </source>
</evidence>
<evidence type="ECO:0000259" key="6">
    <source>
        <dbReference type="Pfam" id="PF04357"/>
    </source>
</evidence>
<dbReference type="InterPro" id="IPR052894">
    <property type="entry name" value="AsmA-related"/>
</dbReference>
<keyword evidence="8" id="KW-1185">Reference proteome</keyword>
<evidence type="ECO:0000256" key="2">
    <source>
        <dbReference type="ARBA" id="ARBA00022692"/>
    </source>
</evidence>
<reference evidence="7 8" key="1">
    <citation type="submission" date="2021-01" db="EMBL/GenBank/DDBJ databases">
        <title>Prevotella A2931 sp. nov.</title>
        <authorList>
            <person name="Buhl M."/>
            <person name="Oberhettinger P."/>
        </authorList>
    </citation>
    <scope>NUCLEOTIDE SEQUENCE [LARGE SCALE GENOMIC DNA]</scope>
    <source>
        <strain evidence="7 8">A2931</strain>
    </source>
</reference>
<evidence type="ECO:0000256" key="1">
    <source>
        <dbReference type="ARBA" id="ARBA00004167"/>
    </source>
</evidence>
<gene>
    <name evidence="7" type="ORF">JHU38_01175</name>
</gene>
<dbReference type="PANTHER" id="PTHR30441:SF8">
    <property type="entry name" value="DUF748 DOMAIN-CONTAINING PROTEIN"/>
    <property type="match status" value="1"/>
</dbReference>
<keyword evidence="4" id="KW-0472">Membrane</keyword>
<feature type="region of interest" description="Disordered" evidence="5">
    <location>
        <begin position="1099"/>
        <end position="1124"/>
    </location>
</feature>
<feature type="compositionally biased region" description="Basic and acidic residues" evidence="5">
    <location>
        <begin position="1101"/>
        <end position="1112"/>
    </location>
</feature>